<dbReference type="EMBL" id="JBHSBA010000016">
    <property type="protein sequence ID" value="MFC4128922.1"/>
    <property type="molecule type" value="Genomic_DNA"/>
</dbReference>
<proteinExistence type="predicted"/>
<dbReference type="RefSeq" id="WP_378554804.1">
    <property type="nucleotide sequence ID" value="NZ_JBHSBA010000016.1"/>
</dbReference>
<evidence type="ECO:0000256" key="1">
    <source>
        <dbReference type="SAM" id="MobiDB-lite"/>
    </source>
</evidence>
<accession>A0ABV8LF14</accession>
<name>A0ABV8LF14_9NOCA</name>
<feature type="region of interest" description="Disordered" evidence="1">
    <location>
        <begin position="1"/>
        <end position="32"/>
    </location>
</feature>
<reference evidence="3" key="1">
    <citation type="journal article" date="2019" name="Int. J. Syst. Evol. Microbiol.">
        <title>The Global Catalogue of Microorganisms (GCM) 10K type strain sequencing project: providing services to taxonomists for standard genome sequencing and annotation.</title>
        <authorList>
            <consortium name="The Broad Institute Genomics Platform"/>
            <consortium name="The Broad Institute Genome Sequencing Center for Infectious Disease"/>
            <person name="Wu L."/>
            <person name="Ma J."/>
        </authorList>
    </citation>
    <scope>NUCLEOTIDE SEQUENCE [LARGE SCALE GENOMIC DNA]</scope>
    <source>
        <strain evidence="3">CGMCC 4.7204</strain>
    </source>
</reference>
<dbReference type="Proteomes" id="UP001595767">
    <property type="component" value="Unassembled WGS sequence"/>
</dbReference>
<gene>
    <name evidence="2" type="ORF">ACFOW8_28730</name>
</gene>
<evidence type="ECO:0000313" key="2">
    <source>
        <dbReference type="EMBL" id="MFC4128922.1"/>
    </source>
</evidence>
<evidence type="ECO:0008006" key="4">
    <source>
        <dbReference type="Google" id="ProtNLM"/>
    </source>
</evidence>
<comment type="caution">
    <text evidence="2">The sequence shown here is derived from an EMBL/GenBank/DDBJ whole genome shotgun (WGS) entry which is preliminary data.</text>
</comment>
<protein>
    <recommendedName>
        <fullName evidence="4">Tail assembly chaperone</fullName>
    </recommendedName>
</protein>
<sequence length="122" mass="13297">MAAKKLNPAAKSRWATMRDEARAKHKPTPPYLFDAVDPPIEISAPDTVERVTAMAELVDGKGDFESRALRRLVAAICGDAFDRVWAIVQDEPFEVLFALVSDMSDHFNSVPSQVGDDLPGGA</sequence>
<evidence type="ECO:0000313" key="3">
    <source>
        <dbReference type="Proteomes" id="UP001595767"/>
    </source>
</evidence>
<organism evidence="2 3">
    <name type="scientific">Nocardia rhizosphaerae</name>
    <dbReference type="NCBI Taxonomy" id="1691571"/>
    <lineage>
        <taxon>Bacteria</taxon>
        <taxon>Bacillati</taxon>
        <taxon>Actinomycetota</taxon>
        <taxon>Actinomycetes</taxon>
        <taxon>Mycobacteriales</taxon>
        <taxon>Nocardiaceae</taxon>
        <taxon>Nocardia</taxon>
    </lineage>
</organism>
<keyword evidence="3" id="KW-1185">Reference proteome</keyword>